<evidence type="ECO:0000313" key="3">
    <source>
        <dbReference type="Proteomes" id="UP001470230"/>
    </source>
</evidence>
<evidence type="ECO:0000256" key="1">
    <source>
        <dbReference type="SAM" id="Phobius"/>
    </source>
</evidence>
<keyword evidence="3" id="KW-1185">Reference proteome</keyword>
<sequence length="118" mass="14037">MDDDLPLLFLSSENVEKAIRIWRISLLLALLLCHLLSSVLFKCLSKEQRAEKLNFCFSIALTYYNEYVKYDFSNGSQSHSNWVKECYAETLLIPFTFYSYVVDESPFHLMEELWQIYR</sequence>
<keyword evidence="1" id="KW-0812">Transmembrane</keyword>
<protein>
    <submittedName>
        <fullName evidence="2">Uncharacterized protein</fullName>
    </submittedName>
</protein>
<evidence type="ECO:0000313" key="2">
    <source>
        <dbReference type="EMBL" id="KAK8837957.1"/>
    </source>
</evidence>
<keyword evidence="1" id="KW-1133">Transmembrane helix</keyword>
<accession>A0ABR2GWK2</accession>
<reference evidence="2 3" key="1">
    <citation type="submission" date="2024-04" db="EMBL/GenBank/DDBJ databases">
        <title>Tritrichomonas musculus Genome.</title>
        <authorList>
            <person name="Alves-Ferreira E."/>
            <person name="Grigg M."/>
            <person name="Lorenzi H."/>
            <person name="Galac M."/>
        </authorList>
    </citation>
    <scope>NUCLEOTIDE SEQUENCE [LARGE SCALE GENOMIC DNA]</scope>
    <source>
        <strain evidence="2 3">EAF2021</strain>
    </source>
</reference>
<gene>
    <name evidence="2" type="ORF">M9Y10_035901</name>
</gene>
<keyword evidence="1" id="KW-0472">Membrane</keyword>
<dbReference type="EMBL" id="JAPFFF010000057">
    <property type="protein sequence ID" value="KAK8837957.1"/>
    <property type="molecule type" value="Genomic_DNA"/>
</dbReference>
<dbReference type="Proteomes" id="UP001470230">
    <property type="component" value="Unassembled WGS sequence"/>
</dbReference>
<feature type="transmembrane region" description="Helical" evidence="1">
    <location>
        <begin position="20"/>
        <end position="41"/>
    </location>
</feature>
<comment type="caution">
    <text evidence="2">The sequence shown here is derived from an EMBL/GenBank/DDBJ whole genome shotgun (WGS) entry which is preliminary data.</text>
</comment>
<proteinExistence type="predicted"/>
<name>A0ABR2GWK2_9EUKA</name>
<organism evidence="2 3">
    <name type="scientific">Tritrichomonas musculus</name>
    <dbReference type="NCBI Taxonomy" id="1915356"/>
    <lineage>
        <taxon>Eukaryota</taxon>
        <taxon>Metamonada</taxon>
        <taxon>Parabasalia</taxon>
        <taxon>Tritrichomonadida</taxon>
        <taxon>Tritrichomonadidae</taxon>
        <taxon>Tritrichomonas</taxon>
    </lineage>
</organism>